<dbReference type="InterPro" id="IPR009649">
    <property type="entry name" value="TraU"/>
</dbReference>
<dbReference type="AlphaFoldDB" id="A0A3M6R0W5"/>
<comment type="caution">
    <text evidence="1">The sequence shown here is derived from an EMBL/GenBank/DDBJ whole genome shotgun (WGS) entry which is preliminary data.</text>
</comment>
<sequence>MGSLALPGRTALAATNTAAIISNTIAAAPSCLSYRVEGLCFFLYCSWRGCRIRTSLRVSHYVPDAIVSTYNAASQHPWGDLGAVVATTLTAASSTMLATLPDSSAGGMNTAAAMASFKGADAFGNPVGMFAQMISSGGVFSVPTTLAIPDTSEISGFLSNELPNIGKQWTQVPQEIASGVGSGAVSMLSGKEALLSAVRTLMSTVDAVRRVTQIYNTIGNIQSALSSISQIVGIINGATGGQTIFCPGAASMFSLHFSSELDAYFWRGVMPLEMLYPQAWVPTLGEVGTGVTTWGSIYPRTGEIIQGHPVKASAVLAERVNSIISRSNQPHIYARLKVNGGSGYRYFKQGTDPKWQMLYPVADRSCATFGGNDSLSLSSWGDGRTSTEDGYSWNLWRKYECCRRRGSYLYSIP</sequence>
<evidence type="ECO:0000313" key="1">
    <source>
        <dbReference type="EMBL" id="RMX08855.1"/>
    </source>
</evidence>
<dbReference type="EMBL" id="RDQO01000001">
    <property type="protein sequence ID" value="RMX08855.1"/>
    <property type="molecule type" value="Genomic_DNA"/>
</dbReference>
<dbReference type="Proteomes" id="UP000278006">
    <property type="component" value="Unassembled WGS sequence"/>
</dbReference>
<name>A0A3M6R0W5_9BURK</name>
<keyword evidence="2" id="KW-1185">Reference proteome</keyword>
<proteinExistence type="predicted"/>
<accession>A0A3M6R0W5</accession>
<dbReference type="OrthoDB" id="8435546at2"/>
<gene>
    <name evidence="1" type="ORF">D8I35_03240</name>
</gene>
<evidence type="ECO:0000313" key="2">
    <source>
        <dbReference type="Proteomes" id="UP000278006"/>
    </source>
</evidence>
<reference evidence="1 2" key="1">
    <citation type="submission" date="2018-10" db="EMBL/GenBank/DDBJ databases">
        <title>Draft genome of Cortibacter populi DSM10536.</title>
        <authorList>
            <person name="Bernier A.-M."/>
            <person name="Bernard K."/>
        </authorList>
    </citation>
    <scope>NUCLEOTIDE SEQUENCE [LARGE SCALE GENOMIC DNA]</scope>
    <source>
        <strain evidence="1 2">DSM 105136</strain>
    </source>
</reference>
<organism evidence="1 2">
    <name type="scientific">Corticibacter populi</name>
    <dbReference type="NCBI Taxonomy" id="1550736"/>
    <lineage>
        <taxon>Bacteria</taxon>
        <taxon>Pseudomonadati</taxon>
        <taxon>Pseudomonadota</taxon>
        <taxon>Betaproteobacteria</taxon>
        <taxon>Burkholderiales</taxon>
        <taxon>Comamonadaceae</taxon>
        <taxon>Corticibacter</taxon>
    </lineage>
</organism>
<dbReference type="Pfam" id="PF06834">
    <property type="entry name" value="TraU"/>
    <property type="match status" value="2"/>
</dbReference>
<protein>
    <submittedName>
        <fullName evidence="1">Integrating conjugative element protein</fullName>
    </submittedName>
</protein>